<dbReference type="InterPro" id="IPR003593">
    <property type="entry name" value="AAA+_ATPase"/>
</dbReference>
<dbReference type="Proteomes" id="UP001596147">
    <property type="component" value="Unassembled WGS sequence"/>
</dbReference>
<dbReference type="CDD" id="cd03214">
    <property type="entry name" value="ABC_Iron-Siderophores_B12_Hemin"/>
    <property type="match status" value="1"/>
</dbReference>
<evidence type="ECO:0000259" key="5">
    <source>
        <dbReference type="PROSITE" id="PS50893"/>
    </source>
</evidence>
<feature type="domain" description="ABC transporter" evidence="5">
    <location>
        <begin position="2"/>
        <end position="239"/>
    </location>
</feature>
<dbReference type="GO" id="GO:0005524">
    <property type="term" value="F:ATP binding"/>
    <property type="evidence" value="ECO:0007669"/>
    <property type="project" value="UniProtKB-KW"/>
</dbReference>
<dbReference type="InterPro" id="IPR003439">
    <property type="entry name" value="ABC_transporter-like_ATP-bd"/>
</dbReference>
<comment type="caution">
    <text evidence="6">The sequence shown here is derived from an EMBL/GenBank/DDBJ whole genome shotgun (WGS) entry which is preliminary data.</text>
</comment>
<evidence type="ECO:0000256" key="1">
    <source>
        <dbReference type="ARBA" id="ARBA00022448"/>
    </source>
</evidence>
<keyword evidence="7" id="KW-1185">Reference proteome</keyword>
<evidence type="ECO:0000313" key="6">
    <source>
        <dbReference type="EMBL" id="MFC5466482.1"/>
    </source>
</evidence>
<dbReference type="Pfam" id="PF00005">
    <property type="entry name" value="ABC_tran"/>
    <property type="match status" value="1"/>
</dbReference>
<keyword evidence="1" id="KW-0813">Transport</keyword>
<dbReference type="InterPro" id="IPR017871">
    <property type="entry name" value="ABC_transporter-like_CS"/>
</dbReference>
<organism evidence="6 7">
    <name type="scientific">Lederbergia graminis</name>
    <dbReference type="NCBI Taxonomy" id="735518"/>
    <lineage>
        <taxon>Bacteria</taxon>
        <taxon>Bacillati</taxon>
        <taxon>Bacillota</taxon>
        <taxon>Bacilli</taxon>
        <taxon>Bacillales</taxon>
        <taxon>Bacillaceae</taxon>
        <taxon>Lederbergia</taxon>
    </lineage>
</organism>
<keyword evidence="4" id="KW-1278">Translocase</keyword>
<accession>A0ABW0LNB7</accession>
<dbReference type="SMART" id="SM00382">
    <property type="entry name" value="AAA"/>
    <property type="match status" value="1"/>
</dbReference>
<dbReference type="PANTHER" id="PTHR42794:SF1">
    <property type="entry name" value="HEMIN IMPORT ATP-BINDING PROTEIN HMUV"/>
    <property type="match status" value="1"/>
</dbReference>
<evidence type="ECO:0000313" key="7">
    <source>
        <dbReference type="Proteomes" id="UP001596147"/>
    </source>
</evidence>
<name>A0ABW0LNB7_9BACI</name>
<keyword evidence="2" id="KW-0547">Nucleotide-binding</keyword>
<dbReference type="PANTHER" id="PTHR42794">
    <property type="entry name" value="HEMIN IMPORT ATP-BINDING PROTEIN HMUV"/>
    <property type="match status" value="1"/>
</dbReference>
<dbReference type="Gene3D" id="3.40.50.300">
    <property type="entry name" value="P-loop containing nucleotide triphosphate hydrolases"/>
    <property type="match status" value="1"/>
</dbReference>
<gene>
    <name evidence="6" type="ORF">ACFPM4_17305</name>
</gene>
<sequence length="403" mass="44673">MLHVKNLSGGYPGHDILTDISFSVSSGELFGILGPNGSGKTTLLKMISGLLTSKQGEILVQDKPLSTFSSKELARIIAVLPQVSSEVFAYTVRETVSLGRYAHQTGWFQANKSEDEQIVVEAMKMTGVDQFADKLLHELSGGERQRVFLAQALAQEPKILLLDEPTNHLDLAYQKELLDQLKSWTRTRDLTVISIFHDLNIAGLYCDRILLLHNGQPHMLGKPEEVLQESIIQQVYHTKVVQLPHPEVAKTQMLLAPNLQEDIHKVTLGQEFLYTDETSVEFRSPIPLKTMAIGAVHGAGIGWYDGITAQWGEKSSSGRITFLYNNPVEKVEMNSIRTDECTIFIVKSSGFIWIMMNGELSDEGFLQSMAVAARSASNIVVASTQMGKLVDSQLLIETLTNFI</sequence>
<dbReference type="RefSeq" id="WP_382354589.1">
    <property type="nucleotide sequence ID" value="NZ_JBHSMC010000027.1"/>
</dbReference>
<protein>
    <submittedName>
        <fullName evidence="6">ABC transporter ATP-binding protein</fullName>
    </submittedName>
</protein>
<dbReference type="InterPro" id="IPR027417">
    <property type="entry name" value="P-loop_NTPase"/>
</dbReference>
<evidence type="ECO:0000256" key="3">
    <source>
        <dbReference type="ARBA" id="ARBA00022840"/>
    </source>
</evidence>
<proteinExistence type="predicted"/>
<evidence type="ECO:0000256" key="2">
    <source>
        <dbReference type="ARBA" id="ARBA00022741"/>
    </source>
</evidence>
<dbReference type="EMBL" id="JBHSMC010000027">
    <property type="protein sequence ID" value="MFC5466482.1"/>
    <property type="molecule type" value="Genomic_DNA"/>
</dbReference>
<dbReference type="PROSITE" id="PS50893">
    <property type="entry name" value="ABC_TRANSPORTER_2"/>
    <property type="match status" value="1"/>
</dbReference>
<dbReference type="PROSITE" id="PS00211">
    <property type="entry name" value="ABC_TRANSPORTER_1"/>
    <property type="match status" value="1"/>
</dbReference>
<keyword evidence="3 6" id="KW-0067">ATP-binding</keyword>
<dbReference type="SUPFAM" id="SSF52540">
    <property type="entry name" value="P-loop containing nucleoside triphosphate hydrolases"/>
    <property type="match status" value="1"/>
</dbReference>
<reference evidence="7" key="1">
    <citation type="journal article" date="2019" name="Int. J. Syst. Evol. Microbiol.">
        <title>The Global Catalogue of Microorganisms (GCM) 10K type strain sequencing project: providing services to taxonomists for standard genome sequencing and annotation.</title>
        <authorList>
            <consortium name="The Broad Institute Genomics Platform"/>
            <consortium name="The Broad Institute Genome Sequencing Center for Infectious Disease"/>
            <person name="Wu L."/>
            <person name="Ma J."/>
        </authorList>
    </citation>
    <scope>NUCLEOTIDE SEQUENCE [LARGE SCALE GENOMIC DNA]</scope>
    <source>
        <strain evidence="7">CGMCC 1.12237</strain>
    </source>
</reference>
<evidence type="ECO:0000256" key="4">
    <source>
        <dbReference type="ARBA" id="ARBA00022967"/>
    </source>
</evidence>